<gene>
    <name evidence="13" type="ORF">HMPREF3200_01535</name>
</gene>
<dbReference type="EC" id="5.3.1.8" evidence="3"/>
<dbReference type="SUPFAM" id="SSF51182">
    <property type="entry name" value="RmlC-like cupins"/>
    <property type="match status" value="1"/>
</dbReference>
<evidence type="ECO:0000259" key="12">
    <source>
        <dbReference type="Pfam" id="PF21621"/>
    </source>
</evidence>
<comment type="cofactor">
    <cofactor evidence="9">
        <name>Zn(2+)</name>
        <dbReference type="ChEBI" id="CHEBI:29105"/>
    </cofactor>
    <text evidence="9">Binds 1 zinc ion per subunit.</text>
</comment>
<dbReference type="GO" id="GO:0004476">
    <property type="term" value="F:mannose-6-phosphate isomerase activity"/>
    <property type="evidence" value="ECO:0007669"/>
    <property type="project" value="UniProtKB-EC"/>
</dbReference>
<evidence type="ECO:0000259" key="11">
    <source>
        <dbReference type="Pfam" id="PF20511"/>
    </source>
</evidence>
<dbReference type="CDD" id="cd07010">
    <property type="entry name" value="cupin_PMI_type_I_N_bac"/>
    <property type="match status" value="1"/>
</dbReference>
<evidence type="ECO:0000256" key="1">
    <source>
        <dbReference type="ARBA" id="ARBA00000757"/>
    </source>
</evidence>
<dbReference type="NCBIfam" id="TIGR00218">
    <property type="entry name" value="manA"/>
    <property type="match status" value="1"/>
</dbReference>
<dbReference type="GO" id="GO:0008270">
    <property type="term" value="F:zinc ion binding"/>
    <property type="evidence" value="ECO:0007669"/>
    <property type="project" value="InterPro"/>
</dbReference>
<dbReference type="PANTHER" id="PTHR42742">
    <property type="entry name" value="TRANSCRIPTIONAL REPRESSOR MPRA"/>
    <property type="match status" value="1"/>
</dbReference>
<feature type="domain" description="Mannose-6-phosphate isomerase cupin" evidence="12">
    <location>
        <begin position="237"/>
        <end position="309"/>
    </location>
</feature>
<evidence type="ECO:0000256" key="3">
    <source>
        <dbReference type="ARBA" id="ARBA00011956"/>
    </source>
</evidence>
<dbReference type="RefSeq" id="WP_060929728.1">
    <property type="nucleotide sequence ID" value="NZ_KQ955287.1"/>
</dbReference>
<dbReference type="InterPro" id="IPR046457">
    <property type="entry name" value="PMI_typeI_cat"/>
</dbReference>
<feature type="active site" evidence="10">
    <location>
        <position position="188"/>
    </location>
</feature>
<keyword evidence="6 13" id="KW-0413">Isomerase</keyword>
<dbReference type="InterPro" id="IPR011051">
    <property type="entry name" value="RmlC_Cupin_sf"/>
</dbReference>
<name>A0A133KCJ3_9FIRM</name>
<keyword evidence="4 9" id="KW-0479">Metal-binding</keyword>
<dbReference type="Pfam" id="PF20511">
    <property type="entry name" value="PMI_typeI_cat"/>
    <property type="match status" value="1"/>
</dbReference>
<dbReference type="AlphaFoldDB" id="A0A133KCJ3"/>
<keyword evidence="5 9" id="KW-0862">Zinc</keyword>
<dbReference type="Proteomes" id="UP000070383">
    <property type="component" value="Unassembled WGS sequence"/>
</dbReference>
<comment type="caution">
    <text evidence="13">The sequence shown here is derived from an EMBL/GenBank/DDBJ whole genome shotgun (WGS) entry which is preliminary data.</text>
</comment>
<dbReference type="InterPro" id="IPR051804">
    <property type="entry name" value="Carb_Metab_Reg_Kinase/Isom"/>
</dbReference>
<sequence length="316" mass="36684">MEKILFLEGKFREKIWGGSKLRQFYEIPSDKTGEYWAISAMGDMSSVIKNGQFKGESLEEVYKNHKELFGNPKEETFPLLVKIIDANDDLSIQVHPDDEMAQRLENSRGKTECWYILNEKAASIIYGLKTRDKNLALKLIDERRWKDLLREVPTKKGDFFFVKAGTVHAIKKGSLILEIQQASDLTYRLYDYDRTDKDGLLRELHLDKAKEAIKINENDTEIKSFGQANMRGRILTENEYFSVLEYKLRGKNKFIKDKPYSLFSLVDGKGEIYIDGRSYGIKKGDFFILSKFCDKFEIKGELSLIESYPTTLLEEE</sequence>
<evidence type="ECO:0000256" key="4">
    <source>
        <dbReference type="ARBA" id="ARBA00022723"/>
    </source>
</evidence>
<evidence type="ECO:0000256" key="5">
    <source>
        <dbReference type="ARBA" id="ARBA00022833"/>
    </source>
</evidence>
<dbReference type="OrthoDB" id="9808275at2"/>
<protein>
    <recommendedName>
        <fullName evidence="3">mannose-6-phosphate isomerase</fullName>
        <ecNumber evidence="3">5.3.1.8</ecNumber>
    </recommendedName>
    <alternativeName>
        <fullName evidence="7">Phosphohexomutase</fullName>
    </alternativeName>
    <alternativeName>
        <fullName evidence="8">Phosphomannose isomerase</fullName>
    </alternativeName>
</protein>
<comment type="similarity">
    <text evidence="2">Belongs to the mannose-6-phosphate isomerase type 1 family.</text>
</comment>
<dbReference type="EMBL" id="LRPM01000057">
    <property type="protein sequence ID" value="KWZ77291.1"/>
    <property type="molecule type" value="Genomic_DNA"/>
</dbReference>
<evidence type="ECO:0000256" key="10">
    <source>
        <dbReference type="PIRSR" id="PIRSR036894-2"/>
    </source>
</evidence>
<proteinExistence type="inferred from homology"/>
<feature type="domain" description="Phosphomannose isomerase type I catalytic" evidence="11">
    <location>
        <begin position="6"/>
        <end position="107"/>
    </location>
</feature>
<dbReference type="Gene3D" id="2.60.120.10">
    <property type="entry name" value="Jelly Rolls"/>
    <property type="match status" value="2"/>
</dbReference>
<keyword evidence="14" id="KW-1185">Reference proteome</keyword>
<evidence type="ECO:0000313" key="13">
    <source>
        <dbReference type="EMBL" id="KWZ77291.1"/>
    </source>
</evidence>
<reference evidence="14" key="1">
    <citation type="submission" date="2016-01" db="EMBL/GenBank/DDBJ databases">
        <authorList>
            <person name="Mitreva M."/>
            <person name="Pepin K.H."/>
            <person name="Mihindukulasuriya K.A."/>
            <person name="Fulton R."/>
            <person name="Fronick C."/>
            <person name="O'Laughlin M."/>
            <person name="Miner T."/>
            <person name="Herter B."/>
            <person name="Rosa B.A."/>
            <person name="Cordes M."/>
            <person name="Tomlinson C."/>
            <person name="Wollam A."/>
            <person name="Palsikar V.B."/>
            <person name="Mardis E.R."/>
            <person name="Wilson R.K."/>
        </authorList>
    </citation>
    <scope>NUCLEOTIDE SEQUENCE [LARGE SCALE GENOMIC DNA]</scope>
    <source>
        <strain evidence="14">MJR8151</strain>
    </source>
</reference>
<feature type="binding site" evidence="9">
    <location>
        <position position="95"/>
    </location>
    <ligand>
        <name>Zn(2+)</name>
        <dbReference type="ChEBI" id="CHEBI:29105"/>
    </ligand>
</feature>
<dbReference type="PANTHER" id="PTHR42742:SF3">
    <property type="entry name" value="FRUCTOKINASE"/>
    <property type="match status" value="1"/>
</dbReference>
<accession>A0A133KCJ3</accession>
<dbReference type="Pfam" id="PF21621">
    <property type="entry name" value="MPI_cupin_dom"/>
    <property type="match status" value="1"/>
</dbReference>
<dbReference type="PATRIC" id="fig|33036.3.peg.1520"/>
<dbReference type="GO" id="GO:0005975">
    <property type="term" value="P:carbohydrate metabolic process"/>
    <property type="evidence" value="ECO:0007669"/>
    <property type="project" value="InterPro"/>
</dbReference>
<organism evidence="13 14">
    <name type="scientific">Anaerococcus tetradius</name>
    <dbReference type="NCBI Taxonomy" id="33036"/>
    <lineage>
        <taxon>Bacteria</taxon>
        <taxon>Bacillati</taxon>
        <taxon>Bacillota</taxon>
        <taxon>Tissierellia</taxon>
        <taxon>Tissierellales</taxon>
        <taxon>Peptoniphilaceae</taxon>
        <taxon>Anaerococcus</taxon>
    </lineage>
</organism>
<feature type="binding site" evidence="9">
    <location>
        <position position="112"/>
    </location>
    <ligand>
        <name>Zn(2+)</name>
        <dbReference type="ChEBI" id="CHEBI:29105"/>
    </ligand>
</feature>
<dbReference type="STRING" id="33036.HMPREF3200_01535"/>
<dbReference type="InterPro" id="IPR014628">
    <property type="entry name" value="Man6P_isomerase_Firm_short"/>
</dbReference>
<evidence type="ECO:0000256" key="9">
    <source>
        <dbReference type="PIRSR" id="PIRSR036894-1"/>
    </source>
</evidence>
<evidence type="ECO:0000256" key="8">
    <source>
        <dbReference type="ARBA" id="ARBA00030762"/>
    </source>
</evidence>
<dbReference type="PIRSF" id="PIRSF036894">
    <property type="entry name" value="PMI_Firm_short"/>
    <property type="match status" value="1"/>
</dbReference>
<evidence type="ECO:0000313" key="14">
    <source>
        <dbReference type="Proteomes" id="UP000070383"/>
    </source>
</evidence>
<evidence type="ECO:0000256" key="2">
    <source>
        <dbReference type="ARBA" id="ARBA00010772"/>
    </source>
</evidence>
<feature type="binding site" evidence="9">
    <location>
        <position position="168"/>
    </location>
    <ligand>
        <name>Zn(2+)</name>
        <dbReference type="ChEBI" id="CHEBI:29105"/>
    </ligand>
</feature>
<evidence type="ECO:0000256" key="7">
    <source>
        <dbReference type="ARBA" id="ARBA00029741"/>
    </source>
</evidence>
<dbReference type="InterPro" id="IPR049071">
    <property type="entry name" value="MPI_cupin_dom"/>
</dbReference>
<dbReference type="InterPro" id="IPR014710">
    <property type="entry name" value="RmlC-like_jellyroll"/>
</dbReference>
<dbReference type="InterPro" id="IPR001250">
    <property type="entry name" value="Man6P_Isoase-1"/>
</dbReference>
<comment type="catalytic activity">
    <reaction evidence="1">
        <text>D-mannose 6-phosphate = D-fructose 6-phosphate</text>
        <dbReference type="Rhea" id="RHEA:12356"/>
        <dbReference type="ChEBI" id="CHEBI:58735"/>
        <dbReference type="ChEBI" id="CHEBI:61527"/>
        <dbReference type="EC" id="5.3.1.8"/>
    </reaction>
</comment>
<evidence type="ECO:0000256" key="6">
    <source>
        <dbReference type="ARBA" id="ARBA00023235"/>
    </source>
</evidence>